<dbReference type="AlphaFoldDB" id="A0A8T2X922"/>
<name>A0A8T2X922_POPDE</name>
<dbReference type="Proteomes" id="UP000807159">
    <property type="component" value="Chromosome 14"/>
</dbReference>
<evidence type="ECO:0000313" key="1">
    <source>
        <dbReference type="EMBL" id="KAH8489262.1"/>
    </source>
</evidence>
<proteinExistence type="predicted"/>
<comment type="caution">
    <text evidence="1">The sequence shown here is derived from an EMBL/GenBank/DDBJ whole genome shotgun (WGS) entry which is preliminary data.</text>
</comment>
<gene>
    <name evidence="1" type="ORF">H0E87_024775</name>
</gene>
<reference evidence="1" key="1">
    <citation type="journal article" date="2021" name="J. Hered.">
        <title>Genome Assembly of Salicaceae Populus deltoides (Eastern Cottonwood) I-69 Based on Nanopore Sequencing and Hi-C Technologies.</title>
        <authorList>
            <person name="Bai S."/>
            <person name="Wu H."/>
            <person name="Zhang J."/>
            <person name="Pan Z."/>
            <person name="Zhao W."/>
            <person name="Li Z."/>
            <person name="Tong C."/>
        </authorList>
    </citation>
    <scope>NUCLEOTIDE SEQUENCE</scope>
    <source>
        <tissue evidence="1">Leaf</tissue>
    </source>
</reference>
<dbReference type="EMBL" id="JACEGQ020000014">
    <property type="protein sequence ID" value="KAH8489262.1"/>
    <property type="molecule type" value="Genomic_DNA"/>
</dbReference>
<sequence length="116" mass="13307">MEERCRNVKRKENPARKYDSVFSYLLYSSPLLPSLETRLLEEKMPLAARIMSPGFNALHSSPQNWKCAEAVSSATSAKQSCFQLRVLRLLDRPSFLLDPGLLLSWNYLLVKSLFNL</sequence>
<protein>
    <submittedName>
        <fullName evidence="1">Uncharacterized protein</fullName>
    </submittedName>
</protein>
<organism evidence="1 2">
    <name type="scientific">Populus deltoides</name>
    <name type="common">Eastern poplar</name>
    <name type="synonym">Eastern cottonwood</name>
    <dbReference type="NCBI Taxonomy" id="3696"/>
    <lineage>
        <taxon>Eukaryota</taxon>
        <taxon>Viridiplantae</taxon>
        <taxon>Streptophyta</taxon>
        <taxon>Embryophyta</taxon>
        <taxon>Tracheophyta</taxon>
        <taxon>Spermatophyta</taxon>
        <taxon>Magnoliopsida</taxon>
        <taxon>eudicotyledons</taxon>
        <taxon>Gunneridae</taxon>
        <taxon>Pentapetalae</taxon>
        <taxon>rosids</taxon>
        <taxon>fabids</taxon>
        <taxon>Malpighiales</taxon>
        <taxon>Salicaceae</taxon>
        <taxon>Saliceae</taxon>
        <taxon>Populus</taxon>
    </lineage>
</organism>
<evidence type="ECO:0000313" key="2">
    <source>
        <dbReference type="Proteomes" id="UP000807159"/>
    </source>
</evidence>
<accession>A0A8T2X922</accession>
<keyword evidence="2" id="KW-1185">Reference proteome</keyword>